<name>A0A9X1T5R7_9HYPH</name>
<evidence type="ECO:0000313" key="3">
    <source>
        <dbReference type="EMBL" id="MCE7028510.1"/>
    </source>
</evidence>
<evidence type="ECO:0000313" key="4">
    <source>
        <dbReference type="Proteomes" id="UP001139035"/>
    </source>
</evidence>
<accession>A0A9X1T5R7</accession>
<feature type="chain" id="PRO_5040793337" evidence="2">
    <location>
        <begin position="24"/>
        <end position="66"/>
    </location>
</feature>
<feature type="region of interest" description="Disordered" evidence="1">
    <location>
        <begin position="40"/>
        <end position="66"/>
    </location>
</feature>
<keyword evidence="2" id="KW-0732">Signal</keyword>
<proteinExistence type="predicted"/>
<dbReference type="Proteomes" id="UP001139035">
    <property type="component" value="Unassembled WGS sequence"/>
</dbReference>
<dbReference type="EMBL" id="JAJUWU010000009">
    <property type="protein sequence ID" value="MCE7028510.1"/>
    <property type="molecule type" value="Genomic_DNA"/>
</dbReference>
<dbReference type="AlphaFoldDB" id="A0A9X1T5R7"/>
<evidence type="ECO:0000256" key="2">
    <source>
        <dbReference type="SAM" id="SignalP"/>
    </source>
</evidence>
<dbReference type="RefSeq" id="WP_233719667.1">
    <property type="nucleotide sequence ID" value="NZ_JAJUWU010000009.1"/>
</dbReference>
<keyword evidence="4" id="KW-1185">Reference proteome</keyword>
<comment type="caution">
    <text evidence="3">The sequence shown here is derived from an EMBL/GenBank/DDBJ whole genome shotgun (WGS) entry which is preliminary data.</text>
</comment>
<gene>
    <name evidence="3" type="ORF">LZD57_10975</name>
</gene>
<organism evidence="3 4">
    <name type="scientific">Jiella avicenniae</name>
    <dbReference type="NCBI Taxonomy" id="2907202"/>
    <lineage>
        <taxon>Bacteria</taxon>
        <taxon>Pseudomonadati</taxon>
        <taxon>Pseudomonadota</taxon>
        <taxon>Alphaproteobacteria</taxon>
        <taxon>Hyphomicrobiales</taxon>
        <taxon>Aurantimonadaceae</taxon>
        <taxon>Jiella</taxon>
    </lineage>
</organism>
<reference evidence="3" key="1">
    <citation type="submission" date="2022-01" db="EMBL/GenBank/DDBJ databases">
        <title>Jiella avicenniae sp. nov., a novel endophytic bacterium isolated from bark of Avicennia marina.</title>
        <authorList>
            <person name="Tuo L."/>
        </authorList>
    </citation>
    <scope>NUCLEOTIDE SEQUENCE</scope>
    <source>
        <strain evidence="3">CBK1P-4</strain>
    </source>
</reference>
<protein>
    <submittedName>
        <fullName evidence="3">Uncharacterized protein</fullName>
    </submittedName>
</protein>
<feature type="signal peptide" evidence="2">
    <location>
        <begin position="1"/>
        <end position="23"/>
    </location>
</feature>
<evidence type="ECO:0000256" key="1">
    <source>
        <dbReference type="SAM" id="MobiDB-lite"/>
    </source>
</evidence>
<sequence length="66" mass="6757">MVTNLPTIAFITAAAITATGASAAMTTDLPTISAAAAAGEPSIDSRGFNNGDRQQNRRVEIVIVKP</sequence>